<gene>
    <name evidence="13" type="ORF">A9Q02_12040</name>
</gene>
<dbReference type="SMART" id="SM01209">
    <property type="entry name" value="GARS_A"/>
    <property type="match status" value="1"/>
</dbReference>
<dbReference type="SMART" id="SM01210">
    <property type="entry name" value="GARS_C"/>
    <property type="match status" value="1"/>
</dbReference>
<dbReference type="PANTHER" id="PTHR43472:SF1">
    <property type="entry name" value="PHOSPHORIBOSYLAMINE--GLYCINE LIGASE, CHLOROPLASTIC"/>
    <property type="match status" value="1"/>
</dbReference>
<dbReference type="Pfam" id="PF02844">
    <property type="entry name" value="GARS_N"/>
    <property type="match status" value="1"/>
</dbReference>
<dbReference type="GO" id="GO:0004637">
    <property type="term" value="F:phosphoribosylamine-glycine ligase activity"/>
    <property type="evidence" value="ECO:0007669"/>
    <property type="project" value="UniProtKB-EC"/>
</dbReference>
<dbReference type="RefSeq" id="WP_097651835.1">
    <property type="nucleotide sequence ID" value="NZ_LYXE01000069.1"/>
</dbReference>
<sequence length="444" mass="47175">MKILVLGSDGRAHALVWKLFHHTSAEVMVAPGNGGASLLAPVVELEPTDAVAIARWAFGVPIDLIVPADTTALAAGLVDEVVAMHIGVCGPALRATRLETSRCFARALLERHGLPLAAGRVCEDLATAEKYLAAHALPVVIRADRPEDGDGVYTDRYAALEGLRASYANRPVVGPEAGVVIESYLPGPTFSFTVLTDGSTAVPLLPVHTYDHLGPEPASPHAPGMGAATGNSTYAQKLGDYLHTRIMQPLVAALTRDQIPYWGFLGIDGIITQKGPIIIGLRCSLRDMEAQTVLPRLEDDLEPLIEATIARRLDQIAPLHWKDEASVALALVTMGYPHHYPPGAPIDGLSELDEGILVFHDQTHHPAGLQYAPAQPHRGLGTLFTGPHSGSSGRPTITGGHVLTVVAMGATLAGARGRALLNAERITFPGRTYREDIGLHLFQA</sequence>
<dbReference type="EMBL" id="LYXE01000069">
    <property type="protein sequence ID" value="PDV99515.1"/>
    <property type="molecule type" value="Genomic_DNA"/>
</dbReference>
<dbReference type="UniPathway" id="UPA00074">
    <property type="reaction ID" value="UER00125"/>
</dbReference>
<dbReference type="GO" id="GO:0005524">
    <property type="term" value="F:ATP binding"/>
    <property type="evidence" value="ECO:0007669"/>
    <property type="project" value="UniProtKB-UniRule"/>
</dbReference>
<dbReference type="InterPro" id="IPR011761">
    <property type="entry name" value="ATP-grasp"/>
</dbReference>
<dbReference type="PANTHER" id="PTHR43472">
    <property type="entry name" value="PHOSPHORIBOSYLAMINE--GLYCINE LIGASE"/>
    <property type="match status" value="1"/>
</dbReference>
<dbReference type="GO" id="GO:0046872">
    <property type="term" value="F:metal ion binding"/>
    <property type="evidence" value="ECO:0007669"/>
    <property type="project" value="InterPro"/>
</dbReference>
<dbReference type="SUPFAM" id="SSF51246">
    <property type="entry name" value="Rudiment single hybrid motif"/>
    <property type="match status" value="1"/>
</dbReference>
<dbReference type="SUPFAM" id="SSF52440">
    <property type="entry name" value="PreATP-grasp domain"/>
    <property type="match status" value="1"/>
</dbReference>
<evidence type="ECO:0000256" key="7">
    <source>
        <dbReference type="ARBA" id="ARBA00022840"/>
    </source>
</evidence>
<dbReference type="InterPro" id="IPR000115">
    <property type="entry name" value="PRibGlycinamide_synth"/>
</dbReference>
<evidence type="ECO:0000313" key="14">
    <source>
        <dbReference type="Proteomes" id="UP000220922"/>
    </source>
</evidence>
<keyword evidence="4 13" id="KW-0436">Ligase</keyword>
<evidence type="ECO:0000256" key="4">
    <source>
        <dbReference type="ARBA" id="ARBA00022598"/>
    </source>
</evidence>
<dbReference type="PROSITE" id="PS50975">
    <property type="entry name" value="ATP_GRASP"/>
    <property type="match status" value="1"/>
</dbReference>
<name>A0A2H3L890_9CHLR</name>
<comment type="caution">
    <text evidence="13">The sequence shown here is derived from an EMBL/GenBank/DDBJ whole genome shotgun (WGS) entry which is preliminary data.</text>
</comment>
<dbReference type="InterPro" id="IPR020562">
    <property type="entry name" value="PRibGlycinamide_synth_N"/>
</dbReference>
<evidence type="ECO:0000256" key="3">
    <source>
        <dbReference type="ARBA" id="ARBA00013255"/>
    </source>
</evidence>
<keyword evidence="14" id="KW-1185">Reference proteome</keyword>
<evidence type="ECO:0000256" key="9">
    <source>
        <dbReference type="ARBA" id="ARBA00042242"/>
    </source>
</evidence>
<evidence type="ECO:0000313" key="13">
    <source>
        <dbReference type="EMBL" id="PDV99515.1"/>
    </source>
</evidence>
<dbReference type="SUPFAM" id="SSF56059">
    <property type="entry name" value="Glutathione synthetase ATP-binding domain-like"/>
    <property type="match status" value="1"/>
</dbReference>
<keyword evidence="7 11" id="KW-0067">ATP-binding</keyword>
<dbReference type="Gene3D" id="3.40.50.20">
    <property type="match status" value="1"/>
</dbReference>
<dbReference type="Pfam" id="PF01071">
    <property type="entry name" value="GARS_A"/>
    <property type="match status" value="1"/>
</dbReference>
<comment type="cofactor">
    <cofactor evidence="1">
        <name>Mn(2+)</name>
        <dbReference type="ChEBI" id="CHEBI:29035"/>
    </cofactor>
</comment>
<keyword evidence="5 11" id="KW-0547">Nucleotide-binding</keyword>
<dbReference type="Gene3D" id="3.90.600.10">
    <property type="entry name" value="Phosphoribosylglycinamide synthetase, C-terminal domain"/>
    <property type="match status" value="1"/>
</dbReference>
<dbReference type="GO" id="GO:0006189">
    <property type="term" value="P:'de novo' IMP biosynthetic process"/>
    <property type="evidence" value="ECO:0007669"/>
    <property type="project" value="UniProtKB-UniPathway"/>
</dbReference>
<dbReference type="Proteomes" id="UP000220922">
    <property type="component" value="Unassembled WGS sequence"/>
</dbReference>
<evidence type="ECO:0000256" key="6">
    <source>
        <dbReference type="ARBA" id="ARBA00022755"/>
    </source>
</evidence>
<evidence type="ECO:0000256" key="1">
    <source>
        <dbReference type="ARBA" id="ARBA00001936"/>
    </source>
</evidence>
<dbReference type="Gene3D" id="3.30.470.20">
    <property type="entry name" value="ATP-grasp fold, B domain"/>
    <property type="match status" value="1"/>
</dbReference>
<keyword evidence="6" id="KW-0658">Purine biosynthesis</keyword>
<accession>A0A2H3L890</accession>
<dbReference type="InterPro" id="IPR020560">
    <property type="entry name" value="PRibGlycinamide_synth_C-dom"/>
</dbReference>
<evidence type="ECO:0000259" key="12">
    <source>
        <dbReference type="PROSITE" id="PS50975"/>
    </source>
</evidence>
<dbReference type="AlphaFoldDB" id="A0A2H3L890"/>
<reference evidence="13 14" key="1">
    <citation type="submission" date="2016-05" db="EMBL/GenBank/DDBJ databases">
        <authorList>
            <person name="Lavstsen T."/>
            <person name="Jespersen J.S."/>
        </authorList>
    </citation>
    <scope>NUCLEOTIDE SEQUENCE [LARGE SCALE GENOMIC DNA]</scope>
    <source>
        <strain evidence="13 14">B7-9</strain>
    </source>
</reference>
<comment type="pathway">
    <text evidence="2">Purine metabolism; IMP biosynthesis via de novo pathway; N(1)-(5-phospho-D-ribosyl)glycinamide from 5-phospho-alpha-D-ribose 1-diphosphate: step 2/2.</text>
</comment>
<dbReference type="EC" id="6.3.4.13" evidence="3"/>
<evidence type="ECO:0000256" key="2">
    <source>
        <dbReference type="ARBA" id="ARBA00005174"/>
    </source>
</evidence>
<organism evidence="13 14">
    <name type="scientific">Candidatus Chloroploca asiatica</name>
    <dbReference type="NCBI Taxonomy" id="1506545"/>
    <lineage>
        <taxon>Bacteria</taxon>
        <taxon>Bacillati</taxon>
        <taxon>Chloroflexota</taxon>
        <taxon>Chloroflexia</taxon>
        <taxon>Chloroflexales</taxon>
        <taxon>Chloroflexineae</taxon>
        <taxon>Oscillochloridaceae</taxon>
        <taxon>Candidatus Chloroploca</taxon>
    </lineage>
</organism>
<evidence type="ECO:0000256" key="11">
    <source>
        <dbReference type="PROSITE-ProRule" id="PRU00409"/>
    </source>
</evidence>
<proteinExistence type="inferred from homology"/>
<evidence type="ECO:0000256" key="10">
    <source>
        <dbReference type="ARBA" id="ARBA00042864"/>
    </source>
</evidence>
<evidence type="ECO:0000256" key="8">
    <source>
        <dbReference type="ARBA" id="ARBA00038345"/>
    </source>
</evidence>
<dbReference type="InterPro" id="IPR037123">
    <property type="entry name" value="PRibGlycinamide_synth_C_sf"/>
</dbReference>
<dbReference type="OrthoDB" id="9807240at2"/>
<comment type="similarity">
    <text evidence="8">Belongs to the GARS family.</text>
</comment>
<dbReference type="InterPro" id="IPR020561">
    <property type="entry name" value="PRibGlycinamid_synth_ATP-grasp"/>
</dbReference>
<dbReference type="InterPro" id="IPR011054">
    <property type="entry name" value="Rudment_hybrid_motif"/>
</dbReference>
<dbReference type="Pfam" id="PF02843">
    <property type="entry name" value="GARS_C"/>
    <property type="match status" value="1"/>
</dbReference>
<evidence type="ECO:0000256" key="5">
    <source>
        <dbReference type="ARBA" id="ARBA00022741"/>
    </source>
</evidence>
<dbReference type="GO" id="GO:0009113">
    <property type="term" value="P:purine nucleobase biosynthetic process"/>
    <property type="evidence" value="ECO:0007669"/>
    <property type="project" value="InterPro"/>
</dbReference>
<feature type="domain" description="ATP-grasp" evidence="12">
    <location>
        <begin position="106"/>
        <end position="310"/>
    </location>
</feature>
<protein>
    <recommendedName>
        <fullName evidence="3">phosphoribosylamine--glycine ligase</fullName>
        <ecNumber evidence="3">6.3.4.13</ecNumber>
    </recommendedName>
    <alternativeName>
        <fullName evidence="9">Glycinamide ribonucleotide synthetase</fullName>
    </alternativeName>
    <alternativeName>
        <fullName evidence="10">Phosphoribosylglycinamide synthetase</fullName>
    </alternativeName>
</protein>
<dbReference type="InterPro" id="IPR016185">
    <property type="entry name" value="PreATP-grasp_dom_sf"/>
</dbReference>